<dbReference type="InterPro" id="IPR036271">
    <property type="entry name" value="Tet_transcr_reg_TetR-rel_C_sf"/>
</dbReference>
<reference evidence="4 5" key="1">
    <citation type="submission" date="2023-07" db="EMBL/GenBank/DDBJ databases">
        <title>Sequencing the genomes of 1000 actinobacteria strains.</title>
        <authorList>
            <person name="Klenk H.-P."/>
        </authorList>
    </citation>
    <scope>NUCLEOTIDE SEQUENCE [LARGE SCALE GENOMIC DNA]</scope>
    <source>
        <strain evidence="4 5">DSM 46740</strain>
    </source>
</reference>
<dbReference type="Gene3D" id="1.10.357.10">
    <property type="entry name" value="Tetracycline Repressor, domain 2"/>
    <property type="match status" value="1"/>
</dbReference>
<dbReference type="RefSeq" id="WP_307553560.1">
    <property type="nucleotide sequence ID" value="NZ_JAUSQU010000001.1"/>
</dbReference>
<dbReference type="Proteomes" id="UP001225356">
    <property type="component" value="Unassembled WGS sequence"/>
</dbReference>
<feature type="domain" description="Tetracycline repressor TetR C-terminal" evidence="3">
    <location>
        <begin position="11"/>
        <end position="143"/>
    </location>
</feature>
<protein>
    <recommendedName>
        <fullName evidence="3">Tetracycline repressor TetR C-terminal domain-containing protein</fullName>
    </recommendedName>
</protein>
<dbReference type="Pfam" id="PF02909">
    <property type="entry name" value="TetR_C_1"/>
    <property type="match status" value="1"/>
</dbReference>
<gene>
    <name evidence="4" type="ORF">J2853_000003</name>
</gene>
<keyword evidence="5" id="KW-1185">Reference proteome</keyword>
<dbReference type="SUPFAM" id="SSF48498">
    <property type="entry name" value="Tetracyclin repressor-like, C-terminal domain"/>
    <property type="match status" value="1"/>
</dbReference>
<accession>A0ABT9Q233</accession>
<evidence type="ECO:0000313" key="5">
    <source>
        <dbReference type="Proteomes" id="UP001225356"/>
    </source>
</evidence>
<evidence type="ECO:0000256" key="2">
    <source>
        <dbReference type="ARBA" id="ARBA00023163"/>
    </source>
</evidence>
<keyword evidence="2" id="KW-0804">Transcription</keyword>
<evidence type="ECO:0000259" key="3">
    <source>
        <dbReference type="Pfam" id="PF02909"/>
    </source>
</evidence>
<comment type="caution">
    <text evidence="4">The sequence shown here is derived from an EMBL/GenBank/DDBJ whole genome shotgun (WGS) entry which is preliminary data.</text>
</comment>
<organism evidence="4 5">
    <name type="scientific">Streptosporangium lutulentum</name>
    <dbReference type="NCBI Taxonomy" id="1461250"/>
    <lineage>
        <taxon>Bacteria</taxon>
        <taxon>Bacillati</taxon>
        <taxon>Actinomycetota</taxon>
        <taxon>Actinomycetes</taxon>
        <taxon>Streptosporangiales</taxon>
        <taxon>Streptosporangiaceae</taxon>
        <taxon>Streptosporangium</taxon>
    </lineage>
</organism>
<proteinExistence type="predicted"/>
<evidence type="ECO:0000256" key="1">
    <source>
        <dbReference type="ARBA" id="ARBA00023015"/>
    </source>
</evidence>
<evidence type="ECO:0000313" key="4">
    <source>
        <dbReference type="EMBL" id="MDP9840792.1"/>
    </source>
</evidence>
<dbReference type="EMBL" id="JAUSQU010000001">
    <property type="protein sequence ID" value="MDP9840792.1"/>
    <property type="molecule type" value="Genomic_DNA"/>
</dbReference>
<keyword evidence="1" id="KW-0805">Transcription regulation</keyword>
<dbReference type="InterPro" id="IPR004111">
    <property type="entry name" value="Repressor_TetR_C"/>
</dbReference>
<sequence>MARGAGPGLIARQSWALYHRHSRLLQVSQARPVLGPNALKGMEEGLRVVDGIGLNEGEMMAMLTPIDGYVVGTARTVAEASQAAQRTGISDEQSWEAQAPFLDRILADDHYATLARVTQAGVFSGVDDGFDFGLQRVLDGIETFIRSRSA</sequence>
<name>A0ABT9Q233_9ACTN</name>